<dbReference type="PANTHER" id="PTHR11950">
    <property type="entry name" value="RUNT RELATED"/>
    <property type="match status" value="1"/>
</dbReference>
<feature type="region of interest" description="Disordered" evidence="6">
    <location>
        <begin position="18"/>
        <end position="76"/>
    </location>
</feature>
<feature type="compositionally biased region" description="Low complexity" evidence="6">
    <location>
        <begin position="45"/>
        <end position="58"/>
    </location>
</feature>
<dbReference type="SUPFAM" id="SSF49417">
    <property type="entry name" value="p53-like transcription factors"/>
    <property type="match status" value="1"/>
</dbReference>
<feature type="compositionally biased region" description="Polar residues" evidence="6">
    <location>
        <begin position="223"/>
        <end position="260"/>
    </location>
</feature>
<evidence type="ECO:0000313" key="8">
    <source>
        <dbReference type="Proteomes" id="UP001652642"/>
    </source>
</evidence>
<name>A0ABM5GS42_9SAUR</name>
<evidence type="ECO:0000256" key="6">
    <source>
        <dbReference type="SAM" id="MobiDB-lite"/>
    </source>
</evidence>
<dbReference type="GeneID" id="110083231"/>
<dbReference type="InterPro" id="IPR013524">
    <property type="entry name" value="Runt_dom"/>
</dbReference>
<feature type="compositionally biased region" description="Polar residues" evidence="6">
    <location>
        <begin position="333"/>
        <end position="350"/>
    </location>
</feature>
<reference evidence="9" key="2">
    <citation type="submission" date="2025-08" db="UniProtKB">
        <authorList>
            <consortium name="RefSeq"/>
        </authorList>
    </citation>
    <scope>IDENTIFICATION</scope>
</reference>
<feature type="compositionally biased region" description="Low complexity" evidence="6">
    <location>
        <begin position="65"/>
        <end position="76"/>
    </location>
</feature>
<feature type="domain" description="Runt" evidence="7">
    <location>
        <begin position="93"/>
        <end position="221"/>
    </location>
</feature>
<dbReference type="RefSeq" id="XP_072860474.1">
    <property type="nucleotide sequence ID" value="XM_073004373.1"/>
</dbReference>
<proteinExistence type="predicted"/>
<dbReference type="InterPro" id="IPR012346">
    <property type="entry name" value="p53/RUNT-type_TF_DNA-bd_sf"/>
</dbReference>
<sequence>MASNSLFSSVTPCQQNFFWDPSTSRRFSPPSSSLQPGKMSEVNPVVVAAAQQQQQQQQHQHHHPQQQQQQQQHQEVAAVAAAVPRLRPHDNRTMVEIIADHPAELVRTDSPNFLCSVLPSHWRCNKTLPVAFKVVALGEVPDGTVVTVMAGNDENYSAELRNASAVMKNQVARFNDLRFVGRSGRGKSFTLTITVLTNPPQVATYHRAIKVTVDGPREPRNPRQAQSSPPWSYDQSYPSYLSQMTSPSIHSTTPLSSTRGTGLPAITDVPRRLSDSEPCTPETPSATASPSSSEDPATLTAPPSPSPPYGCEASMFSAPLPTCTIALNPEVPPQTSASAKVNTSSTSISSLHPGLPSTVPPSTSASATQPSMYSPAGVAISPSQASHLIDWFPYLASVMSTTKRGKEEEQTSMGTSQVDHLKRCGSTYLPILSEGENIQAGFIKQQPPESVCSSAAFQDTQMQSEQAPATLSDILAELKMMNNHLSIIARALNHLSSTLAPQQDTTNTLDL</sequence>
<gene>
    <name evidence="9" type="primary">RUNX2</name>
</gene>
<accession>A0ABM5GS42</accession>
<dbReference type="Pfam" id="PF00853">
    <property type="entry name" value="Runt"/>
    <property type="match status" value="1"/>
</dbReference>
<evidence type="ECO:0000259" key="7">
    <source>
        <dbReference type="PROSITE" id="PS51062"/>
    </source>
</evidence>
<evidence type="ECO:0000256" key="5">
    <source>
        <dbReference type="PIRNR" id="PIRNR009374"/>
    </source>
</evidence>
<evidence type="ECO:0000256" key="3">
    <source>
        <dbReference type="ARBA" id="ARBA00023163"/>
    </source>
</evidence>
<feature type="compositionally biased region" description="Low complexity" evidence="6">
    <location>
        <begin position="356"/>
        <end position="371"/>
    </location>
</feature>
<keyword evidence="5" id="KW-0238">DNA-binding</keyword>
<keyword evidence="3 5" id="KW-0804">Transcription</keyword>
<feature type="compositionally biased region" description="Low complexity" evidence="6">
    <location>
        <begin position="276"/>
        <end position="301"/>
    </location>
</feature>
<feature type="region of interest" description="Disordered" evidence="6">
    <location>
        <begin position="327"/>
        <end position="373"/>
    </location>
</feature>
<dbReference type="PROSITE" id="PS51062">
    <property type="entry name" value="RUNT"/>
    <property type="match status" value="1"/>
</dbReference>
<keyword evidence="4" id="KW-0539">Nucleus</keyword>
<keyword evidence="2 5" id="KW-0805">Transcription regulation</keyword>
<feature type="region of interest" description="Disordered" evidence="6">
    <location>
        <begin position="212"/>
        <end position="313"/>
    </location>
</feature>
<evidence type="ECO:0000256" key="2">
    <source>
        <dbReference type="ARBA" id="ARBA00023015"/>
    </source>
</evidence>
<dbReference type="PIRSF" id="PIRSF009374">
    <property type="entry name" value="TF_Runt-rel_RUNX"/>
    <property type="match status" value="1"/>
</dbReference>
<dbReference type="InterPro" id="IPR008967">
    <property type="entry name" value="p53-like_TF_DNA-bd_sf"/>
</dbReference>
<dbReference type="Gene3D" id="2.60.40.720">
    <property type="match status" value="1"/>
</dbReference>
<dbReference type="PRINTS" id="PR00967">
    <property type="entry name" value="ONCOGENEAML1"/>
</dbReference>
<reference evidence="8" key="1">
    <citation type="submission" date="2025-05" db="UniProtKB">
        <authorList>
            <consortium name="RefSeq"/>
        </authorList>
    </citation>
    <scope>NUCLEOTIDE SEQUENCE [LARGE SCALE GENOMIC DNA]</scope>
</reference>
<comment type="subcellular location">
    <subcellularLocation>
        <location evidence="1 5">Nucleus</location>
    </subcellularLocation>
</comment>
<protein>
    <recommendedName>
        <fullName evidence="5">Runt-related transcription factor</fullName>
    </recommendedName>
</protein>
<dbReference type="InterPro" id="IPR000040">
    <property type="entry name" value="AML1_Runt"/>
</dbReference>
<keyword evidence="8" id="KW-1185">Reference proteome</keyword>
<evidence type="ECO:0000256" key="4">
    <source>
        <dbReference type="ARBA" id="ARBA00023242"/>
    </source>
</evidence>
<organism evidence="8 9">
    <name type="scientific">Pogona vitticeps</name>
    <name type="common">central bearded dragon</name>
    <dbReference type="NCBI Taxonomy" id="103695"/>
    <lineage>
        <taxon>Eukaryota</taxon>
        <taxon>Metazoa</taxon>
        <taxon>Chordata</taxon>
        <taxon>Craniata</taxon>
        <taxon>Vertebrata</taxon>
        <taxon>Euteleostomi</taxon>
        <taxon>Lepidosauria</taxon>
        <taxon>Squamata</taxon>
        <taxon>Bifurcata</taxon>
        <taxon>Unidentata</taxon>
        <taxon>Episquamata</taxon>
        <taxon>Toxicofera</taxon>
        <taxon>Iguania</taxon>
        <taxon>Acrodonta</taxon>
        <taxon>Agamidae</taxon>
        <taxon>Amphibolurinae</taxon>
        <taxon>Pogona</taxon>
    </lineage>
</organism>
<evidence type="ECO:0000256" key="1">
    <source>
        <dbReference type="ARBA" id="ARBA00004123"/>
    </source>
</evidence>
<feature type="compositionally biased region" description="Low complexity" evidence="6">
    <location>
        <begin position="21"/>
        <end position="33"/>
    </location>
</feature>
<dbReference type="PANTHER" id="PTHR11950:SF7">
    <property type="entry name" value="RUNT-RELATED TRANSCRIPTION FACTOR 2"/>
    <property type="match status" value="1"/>
</dbReference>
<dbReference type="InterPro" id="IPR016554">
    <property type="entry name" value="TF_Runt-rel_RUNX"/>
</dbReference>
<dbReference type="Proteomes" id="UP001652642">
    <property type="component" value="Chromosome 1"/>
</dbReference>
<evidence type="ECO:0000313" key="9">
    <source>
        <dbReference type="RefSeq" id="XP_072860474.1"/>
    </source>
</evidence>